<accession>A0ABR1B6E2</accession>
<dbReference type="Proteomes" id="UP001359485">
    <property type="component" value="Unassembled WGS sequence"/>
</dbReference>
<evidence type="ECO:0000313" key="1">
    <source>
        <dbReference type="EMBL" id="KAK6635665.1"/>
    </source>
</evidence>
<protein>
    <submittedName>
        <fullName evidence="1">Uncharacterized protein</fullName>
    </submittedName>
</protein>
<name>A0ABR1B6E2_POLSC</name>
<reference evidence="1 2" key="1">
    <citation type="submission" date="2023-09" db="EMBL/GenBank/DDBJ databases">
        <title>Genomes of two closely related lineages of the louse Polyplax serrata with different host specificities.</title>
        <authorList>
            <person name="Martinu J."/>
            <person name="Tarabai H."/>
            <person name="Stefka J."/>
            <person name="Hypsa V."/>
        </authorList>
    </citation>
    <scope>NUCLEOTIDE SEQUENCE [LARGE SCALE GENOMIC DNA]</scope>
    <source>
        <strain evidence="1">98ZLc_SE</strain>
    </source>
</reference>
<proteinExistence type="predicted"/>
<gene>
    <name evidence="1" type="ORF">RUM44_000919</name>
</gene>
<evidence type="ECO:0000313" key="2">
    <source>
        <dbReference type="Proteomes" id="UP001359485"/>
    </source>
</evidence>
<dbReference type="EMBL" id="JAWJWF010000003">
    <property type="protein sequence ID" value="KAK6635665.1"/>
    <property type="molecule type" value="Genomic_DNA"/>
</dbReference>
<comment type="caution">
    <text evidence="1">The sequence shown here is derived from an EMBL/GenBank/DDBJ whole genome shotgun (WGS) entry which is preliminary data.</text>
</comment>
<keyword evidence="2" id="KW-1185">Reference proteome</keyword>
<sequence length="108" mass="12777">MLVLRQSMGPLTGGTGEKADYMLAELLECSERFSKGRRKKKKKKKKTKKRRAVYFVLKEEEEDEGRKKRQNNNKPREVLKNYEFCDAPLLNEEKFLLPPVRYLEISPK</sequence>
<organism evidence="1 2">
    <name type="scientific">Polyplax serrata</name>
    <name type="common">Common mouse louse</name>
    <dbReference type="NCBI Taxonomy" id="468196"/>
    <lineage>
        <taxon>Eukaryota</taxon>
        <taxon>Metazoa</taxon>
        <taxon>Ecdysozoa</taxon>
        <taxon>Arthropoda</taxon>
        <taxon>Hexapoda</taxon>
        <taxon>Insecta</taxon>
        <taxon>Pterygota</taxon>
        <taxon>Neoptera</taxon>
        <taxon>Paraneoptera</taxon>
        <taxon>Psocodea</taxon>
        <taxon>Troctomorpha</taxon>
        <taxon>Phthiraptera</taxon>
        <taxon>Anoplura</taxon>
        <taxon>Polyplacidae</taxon>
        <taxon>Polyplax</taxon>
    </lineage>
</organism>